<dbReference type="STRING" id="1798497.A3D71_02970"/>
<evidence type="ECO:0000313" key="2">
    <source>
        <dbReference type="EMBL" id="OGG65650.1"/>
    </source>
</evidence>
<name>A0A1F6DWI7_9BACT</name>
<protein>
    <submittedName>
        <fullName evidence="2">Uncharacterized protein</fullName>
    </submittedName>
</protein>
<accession>A0A1F6DWI7</accession>
<reference evidence="2 3" key="1">
    <citation type="journal article" date="2016" name="Nat. Commun.">
        <title>Thousands of microbial genomes shed light on interconnected biogeochemical processes in an aquifer system.</title>
        <authorList>
            <person name="Anantharaman K."/>
            <person name="Brown C.T."/>
            <person name="Hug L.A."/>
            <person name="Sharon I."/>
            <person name="Castelle C.J."/>
            <person name="Probst A.J."/>
            <person name="Thomas B.C."/>
            <person name="Singh A."/>
            <person name="Wilkins M.J."/>
            <person name="Karaoz U."/>
            <person name="Brodie E.L."/>
            <person name="Williams K.H."/>
            <person name="Hubbard S.S."/>
            <person name="Banfield J.F."/>
        </authorList>
    </citation>
    <scope>NUCLEOTIDE SEQUENCE [LARGE SCALE GENOMIC DNA]</scope>
</reference>
<sequence>MNRGEGLRPKQKNPDTPRKDLRVSHEDRFDPPEKEEATILSRRTFLAATAGASLIGVLGLHKLATQADKTSGREVKKLRERAATPRHATFLEAKPEPRLYETSELSECDIDPSLEPVLGFHGKAGKTTAIDFKFQLAQQLKAQLAGMEQGAGAEYGQHNPGVLAALEDLYKSYTGKDRVTFDTYRNDTAATINKLRPQVPWEKLERTFALGKNQAALLKALEAQLDGDAMVAYSMTELLPGENGTQNARIMDFLLKNAGRDYIELSPAAGKELAVGPYRLSNKDLYWGLSGKDEAIQQRGATVVDRLLRRPVLPPNVATLRGESHYQTAYLLSLYHLCLLVKDIGEDRAGRAIPYLSEIAPSIADYIPVAHHGPIEARDEFVRVLREKLGEKPVMRGDVPSYGQLLRPQLQSRVHKAQNNRAALKGITKSR</sequence>
<gene>
    <name evidence="2" type="ORF">A3D71_02970</name>
</gene>
<proteinExistence type="predicted"/>
<dbReference type="AlphaFoldDB" id="A0A1F6DWI7"/>
<comment type="caution">
    <text evidence="2">The sequence shown here is derived from an EMBL/GenBank/DDBJ whole genome shotgun (WGS) entry which is preliminary data.</text>
</comment>
<dbReference type="Proteomes" id="UP000177652">
    <property type="component" value="Unassembled WGS sequence"/>
</dbReference>
<evidence type="ECO:0000313" key="3">
    <source>
        <dbReference type="Proteomes" id="UP000177652"/>
    </source>
</evidence>
<dbReference type="EMBL" id="MFLK01000040">
    <property type="protein sequence ID" value="OGG65650.1"/>
    <property type="molecule type" value="Genomic_DNA"/>
</dbReference>
<evidence type="ECO:0000256" key="1">
    <source>
        <dbReference type="SAM" id="MobiDB-lite"/>
    </source>
</evidence>
<feature type="region of interest" description="Disordered" evidence="1">
    <location>
        <begin position="1"/>
        <end position="36"/>
    </location>
</feature>
<organism evidence="2 3">
    <name type="scientific">Candidatus Kaiserbacteria bacterium RIFCSPHIGHO2_02_FULL_55_20</name>
    <dbReference type="NCBI Taxonomy" id="1798497"/>
    <lineage>
        <taxon>Bacteria</taxon>
        <taxon>Candidatus Kaiseribacteriota</taxon>
    </lineage>
</organism>